<name>A0ABT7YKR3_9ACTN</name>
<evidence type="ECO:0000313" key="2">
    <source>
        <dbReference type="Proteomes" id="UP001171902"/>
    </source>
</evidence>
<dbReference type="Gene3D" id="1.25.40.10">
    <property type="entry name" value="Tetratricopeptide repeat domain"/>
    <property type="match status" value="2"/>
</dbReference>
<dbReference type="SMART" id="SM00028">
    <property type="entry name" value="TPR"/>
    <property type="match status" value="5"/>
</dbReference>
<dbReference type="EMBL" id="JAUEMJ010000002">
    <property type="protein sequence ID" value="MDN3239229.1"/>
    <property type="molecule type" value="Genomic_DNA"/>
</dbReference>
<evidence type="ECO:0000313" key="1">
    <source>
        <dbReference type="EMBL" id="MDN3239229.1"/>
    </source>
</evidence>
<dbReference type="PANTHER" id="PTHR47691:SF3">
    <property type="entry name" value="HTH-TYPE TRANSCRIPTIONAL REGULATOR RV0890C-RELATED"/>
    <property type="match status" value="1"/>
</dbReference>
<dbReference type="PANTHER" id="PTHR47691">
    <property type="entry name" value="REGULATOR-RELATED"/>
    <property type="match status" value="1"/>
</dbReference>
<proteinExistence type="predicted"/>
<dbReference type="Gene3D" id="3.40.50.300">
    <property type="entry name" value="P-loop containing nucleotide triphosphate hydrolases"/>
    <property type="match status" value="1"/>
</dbReference>
<sequence length="846" mass="90994">MRHSLNGPDPSSAGSAPQMVALLRELRAGSGLSIREVSRRARDRGDWLPTSTLAAVLNRDSLPRSEVVAALVRACGGDEAAVDTWLAQCSRIAAGVADTGQVPRQLPPAPHAFTGRERELRLIGEHARESAPRAVVVAGSAGIGKTALVLHWAHRALDDYPDGQLYVDLRGFSGTDPLEPSPVLQRFLTALGTAAEEIPAETDERAAMYRSLLSHRRVLVVLDNARSPEQLRHLLPGTGGSAALITARTVLFGLTATHGVPHLRLAPLARDESMDLLGAMVGRDRIAADPKAARGLAAACGDLPLALRLAACQSLAHPEQALGDLRDRIADAPLANLDLPGDEAAGLRSCLDLTRDRLAPAERRTLTAIGLHPATDFEPPGIAALTATTTADAAAALHRLAEVHLAAPGDGEHWSVHDLVRAYARDQADAHPDRDDALRRLYDWHLASVAGTWTVLFGLEPEASPETDIPPAPFAAPEDALEWLDTRHSALTATIRHAAAGGHHWHASRLASALWRYQYLRGLRTEALDCLAIALEADRAQGDRRHEATVRYQIGSTHRAIGALDEAEHHLDASRTLAAELGDRNGELIALAGLGWCHSQRWRLAEARRCAAEVAEGFRELGDAVREANALDDLAHLDLLIGDNENAQSGFERSVTTFADRGWHQNLGAALAGLARLRLRDHDPHAAAELLEKALRAYGDSGDEYGQAFIRSRFAYARAHQGRHDEAKSLAEHALDATANAGSIELRLEVLNNTGFTYNVVGDPATAERLHREALDLAEAAPDPYEEARANHGLGNSLAAQGGDREARTHWARALRLHDSIGTYGRAEVAELLAKRAPGGTRDQVH</sequence>
<comment type="caution">
    <text evidence="1">The sequence shown here is derived from an EMBL/GenBank/DDBJ whole genome shotgun (WGS) entry which is preliminary data.</text>
</comment>
<protein>
    <submittedName>
        <fullName evidence="1">Tetratricopeptide repeat protein</fullName>
    </submittedName>
</protein>
<dbReference type="InterPro" id="IPR011990">
    <property type="entry name" value="TPR-like_helical_dom_sf"/>
</dbReference>
<dbReference type="InterPro" id="IPR027417">
    <property type="entry name" value="P-loop_NTPase"/>
</dbReference>
<accession>A0ABT7YKR3</accession>
<dbReference type="PRINTS" id="PR00364">
    <property type="entry name" value="DISEASERSIST"/>
</dbReference>
<dbReference type="SUPFAM" id="SSF52540">
    <property type="entry name" value="P-loop containing nucleoside triphosphate hydrolases"/>
    <property type="match status" value="1"/>
</dbReference>
<organism evidence="1 2">
    <name type="scientific">Glycomyces tritici</name>
    <dbReference type="NCBI Taxonomy" id="2665176"/>
    <lineage>
        <taxon>Bacteria</taxon>
        <taxon>Bacillati</taxon>
        <taxon>Actinomycetota</taxon>
        <taxon>Actinomycetes</taxon>
        <taxon>Glycomycetales</taxon>
        <taxon>Glycomycetaceae</taxon>
        <taxon>Glycomyces</taxon>
    </lineage>
</organism>
<dbReference type="SUPFAM" id="SSF48452">
    <property type="entry name" value="TPR-like"/>
    <property type="match status" value="2"/>
</dbReference>
<reference evidence="1" key="1">
    <citation type="submission" date="2023-06" db="EMBL/GenBank/DDBJ databases">
        <title>Gycomyces niveus sp.nov., a novel actinomycete isolated from soil in Shouguang.</title>
        <authorList>
            <person name="Yang X."/>
            <person name="Zhao J."/>
        </authorList>
    </citation>
    <scope>NUCLEOTIDE SEQUENCE</scope>
    <source>
        <strain evidence="1">NEAU C2</strain>
    </source>
</reference>
<dbReference type="InterPro" id="IPR019734">
    <property type="entry name" value="TPR_rpt"/>
</dbReference>
<dbReference type="Proteomes" id="UP001171902">
    <property type="component" value="Unassembled WGS sequence"/>
</dbReference>
<dbReference type="RefSeq" id="WP_289955829.1">
    <property type="nucleotide sequence ID" value="NZ_JAUEMJ010000002.1"/>
</dbReference>
<dbReference type="Pfam" id="PF13560">
    <property type="entry name" value="HTH_31"/>
    <property type="match status" value="1"/>
</dbReference>
<keyword evidence="2" id="KW-1185">Reference proteome</keyword>
<dbReference type="Pfam" id="PF13424">
    <property type="entry name" value="TPR_12"/>
    <property type="match status" value="1"/>
</dbReference>
<gene>
    <name evidence="1" type="ORF">QWI33_05810</name>
</gene>